<dbReference type="Proteomes" id="UP000033163">
    <property type="component" value="Chromosome I"/>
</dbReference>
<dbReference type="KEGG" id="pri:PRIO_3198"/>
<feature type="domain" description="DUF427" evidence="1">
    <location>
        <begin position="28"/>
        <end position="119"/>
    </location>
</feature>
<gene>
    <name evidence="2" type="ORF">PRIO_3198</name>
</gene>
<dbReference type="Pfam" id="PF04248">
    <property type="entry name" value="NTP_transf_9"/>
    <property type="match status" value="2"/>
</dbReference>
<proteinExistence type="predicted"/>
<accession>A0A0E4CWS3</accession>
<reference evidence="3" key="1">
    <citation type="submission" date="2015-03" db="EMBL/GenBank/DDBJ databases">
        <authorList>
            <person name="Wibberg D."/>
        </authorList>
    </citation>
    <scope>NUCLEOTIDE SEQUENCE [LARGE SCALE GENOMIC DNA]</scope>
</reference>
<dbReference type="RefSeq" id="WP_052741464.1">
    <property type="nucleotide sequence ID" value="NZ_LN831776.1"/>
</dbReference>
<feature type="domain" description="DUF427" evidence="1">
    <location>
        <begin position="153"/>
        <end position="244"/>
    </location>
</feature>
<dbReference type="HOGENOM" id="CLU_059611_0_0_9"/>
<dbReference type="InterPro" id="IPR038694">
    <property type="entry name" value="DUF427_sf"/>
</dbReference>
<dbReference type="EMBL" id="LN831776">
    <property type="protein sequence ID" value="CQR55601.1"/>
    <property type="molecule type" value="Genomic_DNA"/>
</dbReference>
<dbReference type="Gene3D" id="2.170.150.40">
    <property type="entry name" value="Domain of unknown function (DUF427)"/>
    <property type="match status" value="2"/>
</dbReference>
<organism evidence="2 3">
    <name type="scientific">Paenibacillus riograndensis SBR5</name>
    <dbReference type="NCBI Taxonomy" id="1073571"/>
    <lineage>
        <taxon>Bacteria</taxon>
        <taxon>Bacillati</taxon>
        <taxon>Bacillota</taxon>
        <taxon>Bacilli</taxon>
        <taxon>Bacillales</taxon>
        <taxon>Paenibacillaceae</taxon>
        <taxon>Paenibacillus</taxon>
        <taxon>Paenibacillus sonchi group</taxon>
    </lineage>
</organism>
<protein>
    <recommendedName>
        <fullName evidence="1">DUF427 domain-containing protein</fullName>
    </recommendedName>
</protein>
<sequence>MGTQELQEVREQRPQKLNVKTDRIAKKVSVRWRGEIIAESTDVLLLHERGQLPVYYFPAGDVRNDLLTASDRKSFFPLKGEASYWSLQLGDEISENAAWSYEHPIPGREDIAGYYAFYWNAVDGWYEEEEEIFVHARDPYKRIDALRSSRHIEIYLNGVKLADSTRPVILFETGVPVRYYLPEDDLNTALLEFSDSKTACPYKGHASYRSVRIHDELHKDLVWTYASPIAEIPQIAGLFSFYNERVEIFVDGKRQPKQAWYRSALDFFNENEI</sequence>
<evidence type="ECO:0000313" key="3">
    <source>
        <dbReference type="Proteomes" id="UP000033163"/>
    </source>
</evidence>
<dbReference type="InterPro" id="IPR007361">
    <property type="entry name" value="DUF427"/>
</dbReference>
<dbReference type="AlphaFoldDB" id="A0A0E4CWS3"/>
<dbReference type="PATRIC" id="fig|1073571.4.peg.3416"/>
<dbReference type="PANTHER" id="PTHR34310">
    <property type="entry name" value="DUF427 DOMAIN PROTEIN (AFU_ORTHOLOGUE AFUA_3G02220)"/>
    <property type="match status" value="1"/>
</dbReference>
<dbReference type="PANTHER" id="PTHR34310:SF9">
    <property type="entry name" value="BLR5716 PROTEIN"/>
    <property type="match status" value="1"/>
</dbReference>
<evidence type="ECO:0000313" key="2">
    <source>
        <dbReference type="EMBL" id="CQR55601.1"/>
    </source>
</evidence>
<name>A0A0E4CWS3_9BACL</name>
<evidence type="ECO:0000259" key="1">
    <source>
        <dbReference type="Pfam" id="PF04248"/>
    </source>
</evidence>